<dbReference type="Pfam" id="PF00460">
    <property type="entry name" value="Flg_bb_rod"/>
    <property type="match status" value="1"/>
</dbReference>
<comment type="caution">
    <text evidence="10">The sequence shown here is derived from an EMBL/GenBank/DDBJ whole genome shotgun (WGS) entry which is preliminary data.</text>
</comment>
<evidence type="ECO:0000313" key="11">
    <source>
        <dbReference type="Proteomes" id="UP000019681"/>
    </source>
</evidence>
<evidence type="ECO:0000256" key="4">
    <source>
        <dbReference type="ARBA" id="ARBA00016244"/>
    </source>
</evidence>
<feature type="domain" description="Flagellar basal-body/hook protein C-terminal" evidence="8">
    <location>
        <begin position="559"/>
        <end position="596"/>
    </location>
</feature>
<dbReference type="PANTHER" id="PTHR30033:SF1">
    <property type="entry name" value="FLAGELLAR HOOK-ASSOCIATED PROTEIN 1"/>
    <property type="match status" value="1"/>
</dbReference>
<dbReference type="Pfam" id="PF06429">
    <property type="entry name" value="Flg_bbr_C"/>
    <property type="match status" value="1"/>
</dbReference>
<evidence type="ECO:0000256" key="1">
    <source>
        <dbReference type="ARBA" id="ARBA00004365"/>
    </source>
</evidence>
<keyword evidence="5" id="KW-0964">Secreted</keyword>
<evidence type="ECO:0000256" key="3">
    <source>
        <dbReference type="ARBA" id="ARBA00009677"/>
    </source>
</evidence>
<gene>
    <name evidence="10" type="ORF">Q428_05865</name>
</gene>
<evidence type="ECO:0000256" key="6">
    <source>
        <dbReference type="ARBA" id="ARBA00023143"/>
    </source>
</evidence>
<dbReference type="InterPro" id="IPR053927">
    <property type="entry name" value="FlgK_helical"/>
</dbReference>
<protein>
    <recommendedName>
        <fullName evidence="4">Flagellar hook-associated protein 1</fullName>
    </recommendedName>
</protein>
<dbReference type="STRING" id="1403537.Q428_05865"/>
<name>A0A017RVK9_9CLOT</name>
<dbReference type="Proteomes" id="UP000019681">
    <property type="component" value="Unassembled WGS sequence"/>
</dbReference>
<keyword evidence="6" id="KW-0975">Bacterial flagellum</keyword>
<evidence type="ECO:0000313" key="10">
    <source>
        <dbReference type="EMBL" id="EYE88818.1"/>
    </source>
</evidence>
<dbReference type="GO" id="GO:0044780">
    <property type="term" value="P:bacterial-type flagellum assembly"/>
    <property type="evidence" value="ECO:0007669"/>
    <property type="project" value="InterPro"/>
</dbReference>
<dbReference type="OrthoDB" id="9802553at2"/>
<dbReference type="EMBL" id="AZQP01000013">
    <property type="protein sequence ID" value="EYE88818.1"/>
    <property type="molecule type" value="Genomic_DNA"/>
</dbReference>
<dbReference type="AlphaFoldDB" id="A0A017RVK9"/>
<evidence type="ECO:0000256" key="2">
    <source>
        <dbReference type="ARBA" id="ARBA00004613"/>
    </source>
</evidence>
<dbReference type="GO" id="GO:0005198">
    <property type="term" value="F:structural molecule activity"/>
    <property type="evidence" value="ECO:0007669"/>
    <property type="project" value="InterPro"/>
</dbReference>
<dbReference type="InterPro" id="IPR001444">
    <property type="entry name" value="Flag_bb_rod_N"/>
</dbReference>
<comment type="subcellular location">
    <subcellularLocation>
        <location evidence="1">Bacterial flagellum</location>
    </subcellularLocation>
    <subcellularLocation>
        <location evidence="2">Secreted</location>
    </subcellularLocation>
</comment>
<dbReference type="PRINTS" id="PR01005">
    <property type="entry name" value="FLGHOOKAP1"/>
</dbReference>
<dbReference type="GO" id="GO:0005576">
    <property type="term" value="C:extracellular region"/>
    <property type="evidence" value="ECO:0007669"/>
    <property type="project" value="UniProtKB-SubCell"/>
</dbReference>
<dbReference type="PANTHER" id="PTHR30033">
    <property type="entry name" value="FLAGELLAR HOOK-ASSOCIATED PROTEIN 1"/>
    <property type="match status" value="1"/>
</dbReference>
<dbReference type="SUPFAM" id="SSF64518">
    <property type="entry name" value="Phase 1 flagellin"/>
    <property type="match status" value="1"/>
</dbReference>
<reference evidence="10 11" key="1">
    <citation type="journal article" date="2014" name="Genome Announc.">
        <title>Draft Genome Sequence of Fervidicella metallireducens Strain AeBT, an Iron-Reducing Thermoanaerobe from the Great Artesian Basin.</title>
        <authorList>
            <person name="Patel B.K."/>
        </authorList>
    </citation>
    <scope>NUCLEOTIDE SEQUENCE [LARGE SCALE GENOMIC DNA]</scope>
    <source>
        <strain evidence="10 11">AeB</strain>
    </source>
</reference>
<keyword evidence="11" id="KW-1185">Reference proteome</keyword>
<organism evidence="10 11">
    <name type="scientific">Fervidicella metallireducens AeB</name>
    <dbReference type="NCBI Taxonomy" id="1403537"/>
    <lineage>
        <taxon>Bacteria</taxon>
        <taxon>Bacillati</taxon>
        <taxon>Bacillota</taxon>
        <taxon>Clostridia</taxon>
        <taxon>Eubacteriales</taxon>
        <taxon>Clostridiaceae</taxon>
        <taxon>Fervidicella</taxon>
    </lineage>
</organism>
<dbReference type="GO" id="GO:0009424">
    <property type="term" value="C:bacterial-type flagellum hook"/>
    <property type="evidence" value="ECO:0007669"/>
    <property type="project" value="InterPro"/>
</dbReference>
<sequence>MSGLFSTFNIVKRGMMAQQTALTVVSHNVANANTEGYSVQRVDLKTTQPFGMASRMSAAEPGQIGTGVEVASITRARDKFLDVQIRKETSTLNRYKTREEFLSSVESIFTEPSDTGLANTLTKFWDSWNALATNPESSTARTLVKSNGQALAETVTHNYRQLEDLENNVGDLIQQNTFDTASILTQIADLNQQIKAVVIGGKIPNDLYDRRDLLLDKLSEKFSIETEETEFGGIKIKSKIENGDPVEILTDGKVKKGVAYINNLTINVGGKDITKDDYPITLDNPLPNKFNIEVFVDGDINKKQTIEINGADNLKKYCHVEELSGGKFKILSIMPHTVFYEKQVSETPTLSEDLISPSKFDNGTFKGLESLYSEINDYKKQLNTLAKTIAISVNTVHSNSKDSNTGVNFFDKDAETSDQAAKYLKINEDIEKDVSKINAGKYLNSDKDNYAAGNGERALMLGQLRNTRMEILKISSREEFLKNVFKNADGTDINTANVSLTGTNLVKDVKLVSNNSGTTVDNYFKATIAQLGVSNQEAKKMITNQEALLDQLVVRRESISGVSLDEEMTNMIQFQRAYQANAKMINVIDELLDVVVNGLKR</sequence>
<dbReference type="InterPro" id="IPR010930">
    <property type="entry name" value="Flg_bb/hook_C_dom"/>
</dbReference>
<comment type="similarity">
    <text evidence="3">Belongs to the flagella basal body rod proteins family.</text>
</comment>
<dbReference type="InterPro" id="IPR002371">
    <property type="entry name" value="FlgK"/>
</dbReference>
<feature type="domain" description="Flagellar basal body rod protein N-terminal" evidence="7">
    <location>
        <begin position="13"/>
        <end position="37"/>
    </location>
</feature>
<evidence type="ECO:0000256" key="5">
    <source>
        <dbReference type="ARBA" id="ARBA00022525"/>
    </source>
</evidence>
<dbReference type="NCBIfam" id="TIGR02492">
    <property type="entry name" value="flgK_ends"/>
    <property type="match status" value="1"/>
</dbReference>
<accession>A0A017RVK9</accession>
<evidence type="ECO:0000259" key="8">
    <source>
        <dbReference type="Pfam" id="PF06429"/>
    </source>
</evidence>
<evidence type="ECO:0000259" key="9">
    <source>
        <dbReference type="Pfam" id="PF22638"/>
    </source>
</evidence>
<evidence type="ECO:0000259" key="7">
    <source>
        <dbReference type="Pfam" id="PF00460"/>
    </source>
</evidence>
<feature type="domain" description="Flagellar hook-associated protein FlgK helical" evidence="9">
    <location>
        <begin position="102"/>
        <end position="244"/>
    </location>
</feature>
<dbReference type="Pfam" id="PF22638">
    <property type="entry name" value="FlgK_D1"/>
    <property type="match status" value="1"/>
</dbReference>
<proteinExistence type="inferred from homology"/>
<dbReference type="RefSeq" id="WP_035379013.1">
    <property type="nucleotide sequence ID" value="NZ_AZQP01000013.1"/>
</dbReference>